<evidence type="ECO:0000313" key="3">
    <source>
        <dbReference type="Proteomes" id="UP000199245"/>
    </source>
</evidence>
<evidence type="ECO:0000313" key="2">
    <source>
        <dbReference type="EMBL" id="SDC38569.1"/>
    </source>
</evidence>
<dbReference type="EMBL" id="FMZW01000002">
    <property type="protein sequence ID" value="SDC38569.1"/>
    <property type="molecule type" value="Genomic_DNA"/>
</dbReference>
<gene>
    <name evidence="2" type="ORF">SAMN05216337_1002337</name>
</gene>
<dbReference type="GO" id="GO:0032259">
    <property type="term" value="P:methylation"/>
    <property type="evidence" value="ECO:0007669"/>
    <property type="project" value="InterPro"/>
</dbReference>
<dbReference type="GO" id="GO:0003676">
    <property type="term" value="F:nucleic acid binding"/>
    <property type="evidence" value="ECO:0007669"/>
    <property type="project" value="InterPro"/>
</dbReference>
<name>A0A1G6L5G5_9BRAD</name>
<dbReference type="InterPro" id="IPR002052">
    <property type="entry name" value="DNA_methylase_N6_adenine_CS"/>
</dbReference>
<dbReference type="PROSITE" id="PS00092">
    <property type="entry name" value="N6_MTASE"/>
    <property type="match status" value="1"/>
</dbReference>
<dbReference type="Proteomes" id="UP000199245">
    <property type="component" value="Unassembled WGS sequence"/>
</dbReference>
<sequence length="404" mass="45404">MIGALSIVEVGPAGTALSRYDAACRAIAEAVAVDEVMQLRDQADMMRAAARIAKNRNLEIQAIELRMRGERKLGELIKAQKETVGLAKGGTPYRDSSTRTQSEQVENRPPTLEEAGIDRKLSSRAQKMATMPPDEFEDLLGTWKEESAALDGRLTTDLLRVGAEERQRQARRDLAQTLSDASVEMTGQRKYPAIYFDPPWKRKQGITDRSYENHYVTMTWDQIIAWARSMRDRLLDDAWGFMWVPRAHAFALHSTPYEVTIGDGTVHEVAIKTPLAWAVASAMGFDAFSTCFVWTKTDEEQPDDVGTGILVRDQDELLLMFKKGRGLPKPRSTEIFGSNHRERSKPLGHSRKPQHYREMIAKITGGVAVLECFARHDGRYPLPANWDSWGNEASDRSLDGALRQ</sequence>
<accession>A0A1G6L5G5</accession>
<organism evidence="2 3">
    <name type="scientific">Bradyrhizobium brasilense</name>
    <dbReference type="NCBI Taxonomy" id="1419277"/>
    <lineage>
        <taxon>Bacteria</taxon>
        <taxon>Pseudomonadati</taxon>
        <taxon>Pseudomonadota</taxon>
        <taxon>Alphaproteobacteria</taxon>
        <taxon>Hyphomicrobiales</taxon>
        <taxon>Nitrobacteraceae</taxon>
        <taxon>Bradyrhizobium</taxon>
    </lineage>
</organism>
<dbReference type="InterPro" id="IPR029063">
    <property type="entry name" value="SAM-dependent_MTases_sf"/>
</dbReference>
<dbReference type="AlphaFoldDB" id="A0A1G6L5G5"/>
<feature type="region of interest" description="Disordered" evidence="1">
    <location>
        <begin position="331"/>
        <end position="354"/>
    </location>
</feature>
<feature type="compositionally biased region" description="Polar residues" evidence="1">
    <location>
        <begin position="94"/>
        <end position="104"/>
    </location>
</feature>
<protein>
    <submittedName>
        <fullName evidence="2">MT-A70</fullName>
    </submittedName>
</protein>
<evidence type="ECO:0000256" key="1">
    <source>
        <dbReference type="SAM" id="MobiDB-lite"/>
    </source>
</evidence>
<proteinExistence type="predicted"/>
<dbReference type="SUPFAM" id="SSF53335">
    <property type="entry name" value="S-adenosyl-L-methionine-dependent methyltransferases"/>
    <property type="match status" value="1"/>
</dbReference>
<dbReference type="GO" id="GO:0008168">
    <property type="term" value="F:methyltransferase activity"/>
    <property type="evidence" value="ECO:0007669"/>
    <property type="project" value="InterPro"/>
</dbReference>
<dbReference type="RefSeq" id="WP_092079189.1">
    <property type="nucleotide sequence ID" value="NZ_FMZW01000002.1"/>
</dbReference>
<feature type="region of interest" description="Disordered" evidence="1">
    <location>
        <begin position="87"/>
        <end position="114"/>
    </location>
</feature>
<reference evidence="2 3" key="1">
    <citation type="submission" date="2016-10" db="EMBL/GenBank/DDBJ databases">
        <authorList>
            <person name="de Groot N.N."/>
        </authorList>
    </citation>
    <scope>NUCLEOTIDE SEQUENCE [LARGE SCALE GENOMIC DNA]</scope>
    <source>
        <strain evidence="2 3">R5</strain>
    </source>
</reference>